<dbReference type="InterPro" id="IPR029154">
    <property type="entry name" value="HIBADH-like_NADP-bd"/>
</dbReference>
<protein>
    <submittedName>
        <fullName evidence="9">3-hydroxyisobutyrate dehydrogenase</fullName>
    </submittedName>
</protein>
<dbReference type="InterPro" id="IPR015815">
    <property type="entry name" value="HIBADH-related"/>
</dbReference>
<reference evidence="9 10" key="1">
    <citation type="journal article" date="2018" name="Nat. Biotechnol.">
        <title>A standardized bacterial taxonomy based on genome phylogeny substantially revises the tree of life.</title>
        <authorList>
            <person name="Parks D.H."/>
            <person name="Chuvochina M."/>
            <person name="Waite D.W."/>
            <person name="Rinke C."/>
            <person name="Skarshewski A."/>
            <person name="Chaumeil P.A."/>
            <person name="Hugenholtz P."/>
        </authorList>
    </citation>
    <scope>NUCLEOTIDE SEQUENCE [LARGE SCALE GENOMIC DNA]</scope>
    <source>
        <strain evidence="9">UBA11247</strain>
    </source>
</reference>
<dbReference type="InterPro" id="IPR008927">
    <property type="entry name" value="6-PGluconate_DH-like_C_sf"/>
</dbReference>
<evidence type="ECO:0000313" key="10">
    <source>
        <dbReference type="Proteomes" id="UP000261739"/>
    </source>
</evidence>
<dbReference type="GO" id="GO:0009083">
    <property type="term" value="P:branched-chain amino acid catabolic process"/>
    <property type="evidence" value="ECO:0007669"/>
    <property type="project" value="UniProtKB-KW"/>
</dbReference>
<evidence type="ECO:0000259" key="7">
    <source>
        <dbReference type="Pfam" id="PF03446"/>
    </source>
</evidence>
<dbReference type="InterPro" id="IPR006115">
    <property type="entry name" value="6PGDH_NADP-bd"/>
</dbReference>
<evidence type="ECO:0000256" key="4">
    <source>
        <dbReference type="ARBA" id="ARBA00023002"/>
    </source>
</evidence>
<gene>
    <name evidence="9" type="primary">mmsB</name>
    <name evidence="9" type="ORF">DIW82_11585</name>
</gene>
<dbReference type="PIRSF" id="PIRSF000103">
    <property type="entry name" value="HIBADH"/>
    <property type="match status" value="1"/>
</dbReference>
<feature type="domain" description="6-phosphogluconate dehydrogenase NADP-binding" evidence="7">
    <location>
        <begin position="3"/>
        <end position="159"/>
    </location>
</feature>
<comment type="similarity">
    <text evidence="2">Belongs to the HIBADH-related family.</text>
</comment>
<organism evidence="9 10">
    <name type="scientific">Corynebacterium nuruki</name>
    <dbReference type="NCBI Taxonomy" id="1032851"/>
    <lineage>
        <taxon>Bacteria</taxon>
        <taxon>Bacillati</taxon>
        <taxon>Actinomycetota</taxon>
        <taxon>Actinomycetes</taxon>
        <taxon>Mycobacteriales</taxon>
        <taxon>Corynebacteriaceae</taxon>
        <taxon>Corynebacterium</taxon>
    </lineage>
</organism>
<evidence type="ECO:0000256" key="5">
    <source>
        <dbReference type="ARBA" id="ARBA00023027"/>
    </source>
</evidence>
<keyword evidence="3" id="KW-0101">Branched-chain amino acid catabolism</keyword>
<feature type="domain" description="3-hydroxyisobutyrate dehydrogenase-like NAD-binding" evidence="8">
    <location>
        <begin position="167"/>
        <end position="291"/>
    </location>
</feature>
<evidence type="ECO:0000256" key="3">
    <source>
        <dbReference type="ARBA" id="ARBA00022456"/>
    </source>
</evidence>
<dbReference type="Pfam" id="PF03446">
    <property type="entry name" value="NAD_binding_2"/>
    <property type="match status" value="1"/>
</dbReference>
<feature type="active site" evidence="6">
    <location>
        <position position="171"/>
    </location>
</feature>
<comment type="pathway">
    <text evidence="1">Amino-acid degradation.</text>
</comment>
<dbReference type="GO" id="GO:0051287">
    <property type="term" value="F:NAD binding"/>
    <property type="evidence" value="ECO:0007669"/>
    <property type="project" value="InterPro"/>
</dbReference>
<dbReference type="PANTHER" id="PTHR22981">
    <property type="entry name" value="3-HYDROXYISOBUTYRATE DEHYDROGENASE-RELATED"/>
    <property type="match status" value="1"/>
</dbReference>
<dbReference type="InterPro" id="IPR011548">
    <property type="entry name" value="HIBADH"/>
</dbReference>
<dbReference type="AlphaFoldDB" id="A0A3D4T1I2"/>
<dbReference type="Gene3D" id="1.10.1040.10">
    <property type="entry name" value="N-(1-d-carboxylethyl)-l-norvaline Dehydrogenase, domain 2"/>
    <property type="match status" value="1"/>
</dbReference>
<dbReference type="GO" id="GO:0050661">
    <property type="term" value="F:NADP binding"/>
    <property type="evidence" value="ECO:0007669"/>
    <property type="project" value="InterPro"/>
</dbReference>
<evidence type="ECO:0000256" key="1">
    <source>
        <dbReference type="ARBA" id="ARBA00005023"/>
    </source>
</evidence>
<dbReference type="PANTHER" id="PTHR22981:SF7">
    <property type="entry name" value="3-HYDROXYISOBUTYRATE DEHYDROGENASE, MITOCHONDRIAL"/>
    <property type="match status" value="1"/>
</dbReference>
<dbReference type="SUPFAM" id="SSF51735">
    <property type="entry name" value="NAD(P)-binding Rossmann-fold domains"/>
    <property type="match status" value="1"/>
</dbReference>
<dbReference type="InterPro" id="IPR036291">
    <property type="entry name" value="NAD(P)-bd_dom_sf"/>
</dbReference>
<dbReference type="SUPFAM" id="SSF48179">
    <property type="entry name" value="6-phosphogluconate dehydrogenase C-terminal domain-like"/>
    <property type="match status" value="1"/>
</dbReference>
<keyword evidence="4" id="KW-0560">Oxidoreductase</keyword>
<dbReference type="EMBL" id="DQID01000297">
    <property type="protein sequence ID" value="HCT15389.1"/>
    <property type="molecule type" value="Genomic_DNA"/>
</dbReference>
<dbReference type="Proteomes" id="UP000261739">
    <property type="component" value="Unassembled WGS sequence"/>
</dbReference>
<keyword evidence="5" id="KW-0520">NAD</keyword>
<comment type="caution">
    <text evidence="9">The sequence shown here is derived from an EMBL/GenBank/DDBJ whole genome shotgun (WGS) entry which is preliminary data.</text>
</comment>
<proteinExistence type="inferred from homology"/>
<name>A0A3D4T1I2_9CORY</name>
<evidence type="ECO:0000256" key="6">
    <source>
        <dbReference type="PIRSR" id="PIRSR000103-1"/>
    </source>
</evidence>
<sequence length="306" mass="31927">MTTIGWIGTGNMGARMCANLVKAGFTVQAFDLNPDALAAAADNGATPVGSIAEVVDGADAVFTMLPKGQHVLSVFDGPEGIWANADHGTLLIDSSTIDPESCRTLHERSEEKGFHFVDAPVSGGISGAADGTLAFMMGGHAEDKKRAATYIEPMAGNIFDAGDATMGIAAKIANNMMLFIGVLATAEGSQLAESLGLDPKTFWEIASASSGRSWPQQTWYPVPDIIPTAASNRNFEGSFTVDLARKDVGLALDAGKAAGIDLRAAALACSQFDQLIDEGLAARDCTLIAKYVNPDGHLHGWDPAEV</sequence>
<evidence type="ECO:0000259" key="8">
    <source>
        <dbReference type="Pfam" id="PF14833"/>
    </source>
</evidence>
<evidence type="ECO:0000313" key="9">
    <source>
        <dbReference type="EMBL" id="HCT15389.1"/>
    </source>
</evidence>
<accession>A0A3D4T1I2</accession>
<dbReference type="GO" id="GO:0008442">
    <property type="term" value="F:3-hydroxyisobutyrate dehydrogenase activity"/>
    <property type="evidence" value="ECO:0007669"/>
    <property type="project" value="InterPro"/>
</dbReference>
<dbReference type="NCBIfam" id="TIGR01692">
    <property type="entry name" value="HIBADH"/>
    <property type="match status" value="1"/>
</dbReference>
<dbReference type="InterPro" id="IPR013328">
    <property type="entry name" value="6PGD_dom2"/>
</dbReference>
<evidence type="ECO:0000256" key="2">
    <source>
        <dbReference type="ARBA" id="ARBA00009080"/>
    </source>
</evidence>
<dbReference type="Gene3D" id="3.40.50.720">
    <property type="entry name" value="NAD(P)-binding Rossmann-like Domain"/>
    <property type="match status" value="1"/>
</dbReference>
<dbReference type="Pfam" id="PF14833">
    <property type="entry name" value="NAD_binding_11"/>
    <property type="match status" value="1"/>
</dbReference>